<name>A0A0P0Z3G0_9HYPH</name>
<dbReference type="RefSeq" id="WP_062225970.1">
    <property type="nucleotide sequence ID" value="NZ_BBWR01000002.1"/>
</dbReference>
<evidence type="ECO:0000256" key="1">
    <source>
        <dbReference type="ARBA" id="ARBA00022729"/>
    </source>
</evidence>
<organism evidence="3">
    <name type="scientific">Aureimonas frigidaquae</name>
    <dbReference type="NCBI Taxonomy" id="424757"/>
    <lineage>
        <taxon>Bacteria</taxon>
        <taxon>Pseudomonadati</taxon>
        <taxon>Pseudomonadota</taxon>
        <taxon>Alphaproteobacteria</taxon>
        <taxon>Hyphomicrobiales</taxon>
        <taxon>Aurantimonadaceae</taxon>
        <taxon>Aureimonas</taxon>
    </lineage>
</organism>
<dbReference type="Pfam" id="PF13531">
    <property type="entry name" value="SBP_bac_11"/>
    <property type="match status" value="1"/>
</dbReference>
<dbReference type="PANTHER" id="PTHR30006">
    <property type="entry name" value="THIAMINE-BINDING PERIPLASMIC PROTEIN-RELATED"/>
    <property type="match status" value="1"/>
</dbReference>
<keyword evidence="1 2" id="KW-0732">Signal</keyword>
<reference evidence="3" key="1">
    <citation type="journal article" date="2015" name="Proc. Natl. Acad. Sci. U.S.A.">
        <title>Bacterial clade with the ribosomal RNA operon on a small plasmid rather than the chromosome.</title>
        <authorList>
            <person name="Anda M."/>
            <person name="Ohtsubo Y."/>
            <person name="Okubo T."/>
            <person name="Sugawara M."/>
            <person name="Nagata Y."/>
            <person name="Tsuda M."/>
            <person name="Minamisawa K."/>
            <person name="Mitsui H."/>
        </authorList>
    </citation>
    <scope>NUCLEOTIDE SEQUENCE</scope>
    <source>
        <strain evidence="3">JCM 14755</strain>
    </source>
</reference>
<dbReference type="Gene3D" id="3.40.190.10">
    <property type="entry name" value="Periplasmic binding protein-like II"/>
    <property type="match status" value="2"/>
</dbReference>
<dbReference type="AlphaFoldDB" id="A0A0P0Z3G0"/>
<evidence type="ECO:0000313" key="3">
    <source>
        <dbReference type="EMBL" id="BAT28556.1"/>
    </source>
</evidence>
<dbReference type="SUPFAM" id="SSF53850">
    <property type="entry name" value="Periplasmic binding protein-like II"/>
    <property type="match status" value="1"/>
</dbReference>
<proteinExistence type="predicted"/>
<feature type="chain" id="PRO_5006058048" evidence="2">
    <location>
        <begin position="32"/>
        <end position="387"/>
    </location>
</feature>
<evidence type="ECO:0000256" key="2">
    <source>
        <dbReference type="SAM" id="SignalP"/>
    </source>
</evidence>
<dbReference type="EMBL" id="LC066377">
    <property type="protein sequence ID" value="BAT28556.1"/>
    <property type="molecule type" value="Genomic_DNA"/>
</dbReference>
<accession>A0A0P0Z3G0</accession>
<dbReference type="PANTHER" id="PTHR30006:SF2">
    <property type="entry name" value="ABC TRANSPORTER SUBSTRATE-BINDING PROTEIN"/>
    <property type="match status" value="1"/>
</dbReference>
<protein>
    <submittedName>
        <fullName evidence="3">ABC superfamily ATP binding cassette transporter periplasmic substrate-binding protein</fullName>
    </submittedName>
</protein>
<feature type="signal peptide" evidence="2">
    <location>
        <begin position="1"/>
        <end position="31"/>
    </location>
</feature>
<sequence>MTTHSRSRSSVRAALMAALCGATVLAGPATAQDAAELGLPDSDYSLDKLIEAARKEGPIVVVDATGKIVQMAERFTQTYGVQATGVKLAGQEQEQVILREAAAGNVRSDVFNMSNLPSVTSQILPEGAGTSWMPPDLKEAVPAQYQNPAITSLNPWVWAYNSDVHKDGCPIDNVWALTEEAWRGKIAMPDPLLRNETMFWFNQMEAHGDDAMRAAYEAHFGTPLETDEASATAEWVKRLAANKPNVTRSDSDVGPIVGAAGQAEPPMGFLSAAIFRDARQDGYGMAICDGLKPWIGQLTPRVAVIATGTKHPNAAKLFVHYMMTGEGMAPQLIDGKLSSNRNATMPAEEASGIADKVDQLFVPHSETSDSDFSTLQDWQDFWIVSKR</sequence>